<organism evidence="1 2">
    <name type="scientific">Irpex rosettiformis</name>
    <dbReference type="NCBI Taxonomy" id="378272"/>
    <lineage>
        <taxon>Eukaryota</taxon>
        <taxon>Fungi</taxon>
        <taxon>Dikarya</taxon>
        <taxon>Basidiomycota</taxon>
        <taxon>Agaricomycotina</taxon>
        <taxon>Agaricomycetes</taxon>
        <taxon>Polyporales</taxon>
        <taxon>Irpicaceae</taxon>
        <taxon>Irpex</taxon>
    </lineage>
</organism>
<gene>
    <name evidence="1" type="ORF">BDY19DRAFT_997221</name>
</gene>
<dbReference type="Proteomes" id="UP001055072">
    <property type="component" value="Unassembled WGS sequence"/>
</dbReference>
<proteinExistence type="predicted"/>
<evidence type="ECO:0000313" key="1">
    <source>
        <dbReference type="EMBL" id="KAI0084986.1"/>
    </source>
</evidence>
<sequence>MVAIPSPYFRTLPYPTNIEALIKNTSRGRSTSKTIMSRIRHITHSGRPPIKEDDIHDAQRDIEDELTYSVSAIYRHQTSKHGVYVGAPGMLLMEWTIADVVRTLRDTHGDSIIPPKTSLYSWFPFQKPTSGGRTGFLETDVGAATLILISDLKEGLLDVKGGTDRSRASAILLREAIQVAVDGNDPKDDDGCEVLYGRAGLLYGLLLVREATRARRVEMHDKERALDAFLDIVEQLCHEQNIAALINEIVARGLRGAKLYSSEARPRDQQTIHAPALMWTWHGKRYLGGAHGIAGILQMLVSAPSYMLLRHWDAILHTLQWLADIQDQETGSWSHKASRDLLIKPLKVSSSDGDNNMMVQWCHGAPGVLILFSKLLRQESTYGLELPSSLCNTMRDALARGAELVYARGLLRKGIGLCHGVAGSVYTLLAVSDILDSPQLAVQSGQSEPRPIRATKSKSQQKQQHYESFDSQKVYWFLRALHLAHLATSYRKLTQQGEMRSPDRPVSLYEGLAGMCCAWAEVMRRLEELETLARSTSSTQGDGERHQQETRRRGMPGYDDLP</sequence>
<accession>A0ACB8TST0</accession>
<comment type="caution">
    <text evidence="1">The sequence shown here is derived from an EMBL/GenBank/DDBJ whole genome shotgun (WGS) entry which is preliminary data.</text>
</comment>
<reference evidence="1" key="1">
    <citation type="journal article" date="2021" name="Environ. Microbiol.">
        <title>Gene family expansions and transcriptome signatures uncover fungal adaptations to wood decay.</title>
        <authorList>
            <person name="Hage H."/>
            <person name="Miyauchi S."/>
            <person name="Viragh M."/>
            <person name="Drula E."/>
            <person name="Min B."/>
            <person name="Chaduli D."/>
            <person name="Navarro D."/>
            <person name="Favel A."/>
            <person name="Norest M."/>
            <person name="Lesage-Meessen L."/>
            <person name="Balint B."/>
            <person name="Merenyi Z."/>
            <person name="de Eugenio L."/>
            <person name="Morin E."/>
            <person name="Martinez A.T."/>
            <person name="Baldrian P."/>
            <person name="Stursova M."/>
            <person name="Martinez M.J."/>
            <person name="Novotny C."/>
            <person name="Magnuson J.K."/>
            <person name="Spatafora J.W."/>
            <person name="Maurice S."/>
            <person name="Pangilinan J."/>
            <person name="Andreopoulos W."/>
            <person name="LaButti K."/>
            <person name="Hundley H."/>
            <person name="Na H."/>
            <person name="Kuo A."/>
            <person name="Barry K."/>
            <person name="Lipzen A."/>
            <person name="Henrissat B."/>
            <person name="Riley R."/>
            <person name="Ahrendt S."/>
            <person name="Nagy L.G."/>
            <person name="Grigoriev I.V."/>
            <person name="Martin F."/>
            <person name="Rosso M.N."/>
        </authorList>
    </citation>
    <scope>NUCLEOTIDE SEQUENCE</scope>
    <source>
        <strain evidence="1">CBS 384.51</strain>
    </source>
</reference>
<dbReference type="EMBL" id="MU274936">
    <property type="protein sequence ID" value="KAI0084986.1"/>
    <property type="molecule type" value="Genomic_DNA"/>
</dbReference>
<evidence type="ECO:0000313" key="2">
    <source>
        <dbReference type="Proteomes" id="UP001055072"/>
    </source>
</evidence>
<keyword evidence="2" id="KW-1185">Reference proteome</keyword>
<name>A0ACB8TST0_9APHY</name>
<protein>
    <submittedName>
        <fullName evidence="1">Uncharacterized protein</fullName>
    </submittedName>
</protein>